<dbReference type="NCBIfam" id="NF040741">
    <property type="entry name" value="ornith_OrtB"/>
    <property type="match status" value="1"/>
</dbReference>
<organism evidence="4 5">
    <name type="scientific">Thermoanaerobacter thermohydrosulfuricus</name>
    <name type="common">Clostridium thermohydrosulfuricum</name>
    <dbReference type="NCBI Taxonomy" id="1516"/>
    <lineage>
        <taxon>Bacteria</taxon>
        <taxon>Bacillati</taxon>
        <taxon>Bacillota</taxon>
        <taxon>Clostridia</taxon>
        <taxon>Thermoanaerobacterales</taxon>
        <taxon>Thermoanaerobacteraceae</taxon>
        <taxon>Thermoanaerobacter</taxon>
    </lineage>
</organism>
<protein>
    <submittedName>
        <fullName evidence="4">Cysteine synthase</fullName>
    </submittedName>
</protein>
<dbReference type="InterPro" id="IPR001926">
    <property type="entry name" value="TrpB-like_PALP"/>
</dbReference>
<dbReference type="InterPro" id="IPR036052">
    <property type="entry name" value="TrpB-like_PALP_sf"/>
</dbReference>
<gene>
    <name evidence="4" type="ORF">SAMN04244560_00046</name>
</gene>
<dbReference type="SUPFAM" id="SSF53686">
    <property type="entry name" value="Tryptophan synthase beta subunit-like PLP-dependent enzymes"/>
    <property type="match status" value="1"/>
</dbReference>
<evidence type="ECO:0000256" key="1">
    <source>
        <dbReference type="ARBA" id="ARBA00001933"/>
    </source>
</evidence>
<dbReference type="AlphaFoldDB" id="A0A1G7HAF9"/>
<dbReference type="GO" id="GO:1901605">
    <property type="term" value="P:alpha-amino acid metabolic process"/>
    <property type="evidence" value="ECO:0007669"/>
    <property type="project" value="UniProtKB-ARBA"/>
</dbReference>
<dbReference type="InterPro" id="IPR053471">
    <property type="entry name" value="AKP_thiolase_beta"/>
</dbReference>
<comment type="cofactor">
    <cofactor evidence="1">
        <name>pyridoxal 5'-phosphate</name>
        <dbReference type="ChEBI" id="CHEBI:597326"/>
    </cofactor>
</comment>
<evidence type="ECO:0000313" key="5">
    <source>
        <dbReference type="Proteomes" id="UP000183404"/>
    </source>
</evidence>
<sequence>MSRYKEVMARKNEIMKKSLGIDYERFESGGIAFDYERMMKETGYTLEEIIKIQREANVGDTPLIELKNLTELARKVSPTGKAARIFIKDEACNPSGSFKERRASVSIYHAKQKGYKGVIAATSGNYGAAVASQAAMKGLKCIVVQEAYDSRGIGQPEILEKGRKCETFGAEVIQLTVGPELFYVNLMLLEETGYFNASLYTPFGVAGIETLGYEIAQQVKERTGKFPDVVVATHAGGGNLTGTARGLIKAGATHTKVYGASVDLTGLHMASDKDFNRKSFTTGHTGFGIPFATWPDRADVPRNAARPLRYMDGYYLVKQGEVFYMTELLAQLEGLERGPAGNTSLAAAFSLAQQMENDQIIVVQETEYTGAGKNPTAQLTFAMQNGIKILVGNPDDEIPGQNIILPEHPSMIKAREVNLSNLKKSYIKNCVQHFGIMPKEEDIKFLAEDTKSSEEFVKEVISELQNGGLV</sequence>
<evidence type="ECO:0000259" key="3">
    <source>
        <dbReference type="Pfam" id="PF00291"/>
    </source>
</evidence>
<accession>A0A1G7HAF9</accession>
<dbReference type="Pfam" id="PF00291">
    <property type="entry name" value="PALP"/>
    <property type="match status" value="1"/>
</dbReference>
<evidence type="ECO:0000313" key="4">
    <source>
        <dbReference type="EMBL" id="SDE97351.1"/>
    </source>
</evidence>
<dbReference type="CDD" id="cd00640">
    <property type="entry name" value="Trp-synth-beta_II"/>
    <property type="match status" value="1"/>
</dbReference>
<name>A0A1G7HAF9_THETY</name>
<keyword evidence="2" id="KW-0663">Pyridoxal phosphate</keyword>
<dbReference type="PANTHER" id="PTHR10314">
    <property type="entry name" value="CYSTATHIONINE BETA-SYNTHASE"/>
    <property type="match status" value="1"/>
</dbReference>
<feature type="domain" description="Tryptophan synthase beta chain-like PALP" evidence="3">
    <location>
        <begin position="57"/>
        <end position="363"/>
    </location>
</feature>
<dbReference type="Proteomes" id="UP000183404">
    <property type="component" value="Unassembled WGS sequence"/>
</dbReference>
<reference evidence="4 5" key="1">
    <citation type="submission" date="2016-10" db="EMBL/GenBank/DDBJ databases">
        <authorList>
            <person name="de Groot N.N."/>
        </authorList>
    </citation>
    <scope>NUCLEOTIDE SEQUENCE [LARGE SCALE GENOMIC DNA]</scope>
    <source>
        <strain evidence="4 5">DSM 569</strain>
    </source>
</reference>
<proteinExistence type="predicted"/>
<dbReference type="RefSeq" id="WP_006570480.1">
    <property type="nucleotide sequence ID" value="NZ_FNBS01000001.1"/>
</dbReference>
<evidence type="ECO:0000256" key="2">
    <source>
        <dbReference type="ARBA" id="ARBA00022898"/>
    </source>
</evidence>
<dbReference type="Gene3D" id="3.40.50.1100">
    <property type="match status" value="2"/>
</dbReference>
<dbReference type="InterPro" id="IPR050214">
    <property type="entry name" value="Cys_Synth/Cystath_Beta-Synth"/>
</dbReference>
<dbReference type="EMBL" id="FNBS01000001">
    <property type="protein sequence ID" value="SDE97351.1"/>
    <property type="molecule type" value="Genomic_DNA"/>
</dbReference>